<gene>
    <name evidence="1" type="ORF">ACFQY0_20750</name>
</gene>
<accession>A0ABW2LAY9</accession>
<evidence type="ECO:0000313" key="2">
    <source>
        <dbReference type="Proteomes" id="UP001596472"/>
    </source>
</evidence>
<dbReference type="RefSeq" id="WP_379716822.1">
    <property type="nucleotide sequence ID" value="NZ_JBHTBS010000025.1"/>
</dbReference>
<evidence type="ECO:0000313" key="1">
    <source>
        <dbReference type="EMBL" id="MFC7339631.1"/>
    </source>
</evidence>
<comment type="caution">
    <text evidence="1">The sequence shown here is derived from an EMBL/GenBank/DDBJ whole genome shotgun (WGS) entry which is preliminary data.</text>
</comment>
<name>A0ABW2LAY9_9BACT</name>
<protein>
    <recommendedName>
        <fullName evidence="3">Halobacterial output domain-containing protein</fullName>
    </recommendedName>
</protein>
<dbReference type="Proteomes" id="UP001596472">
    <property type="component" value="Unassembled WGS sequence"/>
</dbReference>
<reference evidence="2" key="1">
    <citation type="journal article" date="2019" name="Int. J. Syst. Evol. Microbiol.">
        <title>The Global Catalogue of Microorganisms (GCM) 10K type strain sequencing project: providing services to taxonomists for standard genome sequencing and annotation.</title>
        <authorList>
            <consortium name="The Broad Institute Genomics Platform"/>
            <consortium name="The Broad Institute Genome Sequencing Center for Infectious Disease"/>
            <person name="Wu L."/>
            <person name="Ma J."/>
        </authorList>
    </citation>
    <scope>NUCLEOTIDE SEQUENCE [LARGE SCALE GENOMIC DNA]</scope>
    <source>
        <strain evidence="2">CGMCC 4.1467</strain>
    </source>
</reference>
<evidence type="ECO:0008006" key="3">
    <source>
        <dbReference type="Google" id="ProtNLM"/>
    </source>
</evidence>
<dbReference type="EMBL" id="JBHTBS010000025">
    <property type="protein sequence ID" value="MFC7339631.1"/>
    <property type="molecule type" value="Genomic_DNA"/>
</dbReference>
<organism evidence="1 2">
    <name type="scientific">Haloferula chungangensis</name>
    <dbReference type="NCBI Taxonomy" id="1048331"/>
    <lineage>
        <taxon>Bacteria</taxon>
        <taxon>Pseudomonadati</taxon>
        <taxon>Verrucomicrobiota</taxon>
        <taxon>Verrucomicrobiia</taxon>
        <taxon>Verrucomicrobiales</taxon>
        <taxon>Verrucomicrobiaceae</taxon>
        <taxon>Haloferula</taxon>
    </lineage>
</organism>
<proteinExistence type="predicted"/>
<keyword evidence="2" id="KW-1185">Reference proteome</keyword>
<sequence>MATRTKSFPFPFPVADTEAGPVLNWDSQTLSLNFTDYQNIARTVRFVEVSHFELLVEDELDCTIYHYDGAVEVLDSPLIAKLVEIGEINQGDSVSFKHLVIGFNEVGAFLVVVCRSLETG</sequence>